<dbReference type="Gene3D" id="3.30.559.10">
    <property type="entry name" value="Chloramphenicol acetyltransferase-like domain"/>
    <property type="match status" value="1"/>
</dbReference>
<comment type="caution">
    <text evidence="1">The sequence shown here is derived from an EMBL/GenBank/DDBJ whole genome shotgun (WGS) entry which is preliminary data.</text>
</comment>
<dbReference type="AlphaFoldDB" id="A0AAV9WHD4"/>
<dbReference type="Pfam" id="PF07247">
    <property type="entry name" value="AATase"/>
    <property type="match status" value="1"/>
</dbReference>
<dbReference type="PANTHER" id="PTHR28037:SF1">
    <property type="entry name" value="ALCOHOL O-ACETYLTRANSFERASE 1-RELATED"/>
    <property type="match status" value="1"/>
</dbReference>
<dbReference type="InterPro" id="IPR052058">
    <property type="entry name" value="Alcohol_O-acetyltransferase"/>
</dbReference>
<dbReference type="Proteomes" id="UP001370758">
    <property type="component" value="Unassembled WGS sequence"/>
</dbReference>
<reference evidence="1 2" key="1">
    <citation type="submission" date="2023-08" db="EMBL/GenBank/DDBJ databases">
        <authorList>
            <person name="Palmer J.M."/>
        </authorList>
    </citation>
    <scope>NUCLEOTIDE SEQUENCE [LARGE SCALE GENOMIC DNA]</scope>
    <source>
        <strain evidence="1 2">TWF481</strain>
    </source>
</reference>
<evidence type="ECO:0000313" key="1">
    <source>
        <dbReference type="EMBL" id="KAK6507682.1"/>
    </source>
</evidence>
<sequence>MDLKEGSSGAPIRERELGFYERFRVSLHDLGYYNNVSIIARYSNATKTLNSWPQSIFRGFSHAVQKHPELSTTVARDADGTLYFQRLPTVDLEQLVTFKQLQDIEGEDVDAKLITLSTAENNRGFENTSTTPSWRAIALRESSNSDSFRVAFVWHHVIGDGRSGLAVHQSLLEAFRLSEDDVDCKSNRPTSVTSLDLRRVPSSANPLFTSMEQMLPNSTAPATVTSPLLGRKWAGNAYNDKSPIVTELGHIRIPASSVQNILTQCRKHSTTMTALLQAIVAKALLEQVGVSYDRIRTAVAVSLRRFFDPKLGIDDSVMGLWISTYTTEFHKTQFHPRTDAVELDVLWQLSQQNTAQINSVVANGGREVEIMGLMGVNDYSAAVKARVGQPRDNSFGLTNLGVFGAASIEEGHGRITLDDMFFSQSCHSNGAAFQICIVTVQGGDMNIVFNWQKGIILGEEIDGVTSGVKDLMGQIASRE</sequence>
<dbReference type="EMBL" id="JAVHJL010000003">
    <property type="protein sequence ID" value="KAK6507682.1"/>
    <property type="molecule type" value="Genomic_DNA"/>
</dbReference>
<gene>
    <name evidence="1" type="ORF">TWF481_006105</name>
</gene>
<evidence type="ECO:0008006" key="3">
    <source>
        <dbReference type="Google" id="ProtNLM"/>
    </source>
</evidence>
<proteinExistence type="predicted"/>
<evidence type="ECO:0000313" key="2">
    <source>
        <dbReference type="Proteomes" id="UP001370758"/>
    </source>
</evidence>
<dbReference type="GO" id="GO:0008080">
    <property type="term" value="F:N-acetyltransferase activity"/>
    <property type="evidence" value="ECO:0007669"/>
    <property type="project" value="TreeGrafter"/>
</dbReference>
<keyword evidence="2" id="KW-1185">Reference proteome</keyword>
<dbReference type="SUPFAM" id="SSF52777">
    <property type="entry name" value="CoA-dependent acyltransferases"/>
    <property type="match status" value="2"/>
</dbReference>
<dbReference type="InterPro" id="IPR023213">
    <property type="entry name" value="CAT-like_dom_sf"/>
</dbReference>
<dbReference type="PANTHER" id="PTHR28037">
    <property type="entry name" value="ALCOHOL O-ACETYLTRANSFERASE 1-RELATED"/>
    <property type="match status" value="1"/>
</dbReference>
<protein>
    <recommendedName>
        <fullName evidence="3">Alcohol acetyltransferase</fullName>
    </recommendedName>
</protein>
<accession>A0AAV9WHD4</accession>
<organism evidence="1 2">
    <name type="scientific">Arthrobotrys musiformis</name>
    <dbReference type="NCBI Taxonomy" id="47236"/>
    <lineage>
        <taxon>Eukaryota</taxon>
        <taxon>Fungi</taxon>
        <taxon>Dikarya</taxon>
        <taxon>Ascomycota</taxon>
        <taxon>Pezizomycotina</taxon>
        <taxon>Orbiliomycetes</taxon>
        <taxon>Orbiliales</taxon>
        <taxon>Orbiliaceae</taxon>
        <taxon>Arthrobotrys</taxon>
    </lineage>
</organism>
<name>A0AAV9WHD4_9PEZI</name>
<dbReference type="InterPro" id="IPR010828">
    <property type="entry name" value="Atf2/Sli1-like"/>
</dbReference>